<dbReference type="EMBL" id="CP009933">
    <property type="protein sequence ID" value="AKA71710.1"/>
    <property type="molecule type" value="Genomic_DNA"/>
</dbReference>
<dbReference type="InterPro" id="IPR024227">
    <property type="entry name" value="DUF3795"/>
</dbReference>
<proteinExistence type="predicted"/>
<dbReference type="RefSeq" id="WP_029162920.1">
    <property type="nucleotide sequence ID" value="NZ_CP009933.1"/>
</dbReference>
<dbReference type="STRING" id="1548.CSCA_4585"/>
<dbReference type="KEGG" id="csq:CSCA_4585"/>
<evidence type="ECO:0000313" key="2">
    <source>
        <dbReference type="Proteomes" id="UP000033115"/>
    </source>
</evidence>
<accession>A0A0E3JRG9</accession>
<gene>
    <name evidence="1" type="ORF">CSCA_4585</name>
</gene>
<organism evidence="1 2">
    <name type="scientific">Clostridium scatologenes</name>
    <dbReference type="NCBI Taxonomy" id="1548"/>
    <lineage>
        <taxon>Bacteria</taxon>
        <taxon>Bacillati</taxon>
        <taxon>Bacillota</taxon>
        <taxon>Clostridia</taxon>
        <taxon>Eubacteriales</taxon>
        <taxon>Clostridiaceae</taxon>
        <taxon>Clostridium</taxon>
    </lineage>
</organism>
<dbReference type="Pfam" id="PF12675">
    <property type="entry name" value="DUF3795"/>
    <property type="match status" value="1"/>
</dbReference>
<dbReference type="HOGENOM" id="CLU_1755251_0_0_9"/>
<dbReference type="Proteomes" id="UP000033115">
    <property type="component" value="Chromosome"/>
</dbReference>
<evidence type="ECO:0008006" key="3">
    <source>
        <dbReference type="Google" id="ProtNLM"/>
    </source>
</evidence>
<evidence type="ECO:0000313" key="1">
    <source>
        <dbReference type="EMBL" id="AKA71710.1"/>
    </source>
</evidence>
<keyword evidence="2" id="KW-1185">Reference proteome</keyword>
<name>A0A0E3JRG9_CLOSL</name>
<sequence>MNNYEQAVRELAPCGNDCSRCVSYENSKIVLLSKELNENLANFENMAKKIKSFMPIFNHYEEFLAILKHFSKGNCPGCRFSDKPICQCSINKCHKKQKVDFCFQCSKYPCNPTIYNESLCKIWKKNNDDMKNVGVENFYIAQKEKTRY</sequence>
<dbReference type="AlphaFoldDB" id="A0A0E3JRG9"/>
<reference evidence="1 2" key="1">
    <citation type="journal article" date="2015" name="J. Biotechnol.">
        <title>Complete genome sequence of a malodorant-producing acetogen, Clostridium scatologenes ATCC 25775(T).</title>
        <authorList>
            <person name="Zhu Z."/>
            <person name="Guo T."/>
            <person name="Zheng H."/>
            <person name="Song T."/>
            <person name="Ouyang P."/>
            <person name="Xie J."/>
        </authorList>
    </citation>
    <scope>NUCLEOTIDE SEQUENCE [LARGE SCALE GENOMIC DNA]</scope>
    <source>
        <strain evidence="1 2">ATCC 25775</strain>
    </source>
</reference>
<protein>
    <recommendedName>
        <fullName evidence="3">DUF3795 domain-containing protein</fullName>
    </recommendedName>
</protein>